<keyword evidence="3" id="KW-0731">Sigma factor</keyword>
<dbReference type="InterPro" id="IPR013325">
    <property type="entry name" value="RNA_pol_sigma_r2"/>
</dbReference>
<keyword evidence="4" id="KW-0804">Transcription</keyword>
<dbReference type="PANTHER" id="PTHR43133:SF60">
    <property type="entry name" value="RNA POLYMERASE SIGMA FACTOR SIGV"/>
    <property type="match status" value="1"/>
</dbReference>
<comment type="similarity">
    <text evidence="1">Belongs to the sigma-70 factor family. ECF subfamily.</text>
</comment>
<evidence type="ECO:0000256" key="3">
    <source>
        <dbReference type="ARBA" id="ARBA00023082"/>
    </source>
</evidence>
<feature type="domain" description="RNA polymerase sigma factor 70 region 4 type 2" evidence="6">
    <location>
        <begin position="123"/>
        <end position="168"/>
    </location>
</feature>
<dbReference type="InterPro" id="IPR036388">
    <property type="entry name" value="WH-like_DNA-bd_sf"/>
</dbReference>
<keyword evidence="2" id="KW-0805">Transcription regulation</keyword>
<dbReference type="EMBL" id="CP035282">
    <property type="protein sequence ID" value="QAT61894.1"/>
    <property type="molecule type" value="Genomic_DNA"/>
</dbReference>
<dbReference type="Pfam" id="PF08281">
    <property type="entry name" value="Sigma70_r4_2"/>
    <property type="match status" value="1"/>
</dbReference>
<reference evidence="8" key="1">
    <citation type="submission" date="2019-01" db="EMBL/GenBank/DDBJ databases">
        <title>Draft genomes of a novel of Sporanaerobacter strains.</title>
        <authorList>
            <person name="Ma S."/>
        </authorList>
    </citation>
    <scope>NUCLEOTIDE SEQUENCE [LARGE SCALE GENOMIC DNA]</scope>
    <source>
        <strain evidence="8">NJN-17</strain>
    </source>
</reference>
<protein>
    <submittedName>
        <fullName evidence="7">RNA polymerase sigma factor</fullName>
    </submittedName>
</protein>
<evidence type="ECO:0000256" key="1">
    <source>
        <dbReference type="ARBA" id="ARBA00010641"/>
    </source>
</evidence>
<dbReference type="GO" id="GO:0006352">
    <property type="term" value="P:DNA-templated transcription initiation"/>
    <property type="evidence" value="ECO:0007669"/>
    <property type="project" value="InterPro"/>
</dbReference>
<evidence type="ECO:0000313" key="8">
    <source>
        <dbReference type="Proteomes" id="UP000287969"/>
    </source>
</evidence>
<dbReference type="Gene3D" id="1.10.1740.10">
    <property type="match status" value="1"/>
</dbReference>
<dbReference type="AlphaFoldDB" id="A0A410QDE8"/>
<dbReference type="NCBIfam" id="TIGR02937">
    <property type="entry name" value="sigma70-ECF"/>
    <property type="match status" value="1"/>
</dbReference>
<dbReference type="Pfam" id="PF04542">
    <property type="entry name" value="Sigma70_r2"/>
    <property type="match status" value="1"/>
</dbReference>
<dbReference type="PANTHER" id="PTHR43133">
    <property type="entry name" value="RNA POLYMERASE ECF-TYPE SIGMA FACTO"/>
    <property type="match status" value="1"/>
</dbReference>
<sequence length="181" mass="21864">MDRDRKLIRKIKKKSDKDAANELISIYYKEIYAYVYKQTMDKELSMDLTQEIFINLLKSIYSYDEKKASFRTWLYKVATYRLVDYYRSKYYRYNSMTVSIDQFDIYDKEDIGITLENKADVEKIVSIVNRLDISAQQIFRLKFFTDYTFLEISNVLGIPESTVKTRYYSMIKKIKRKFEEG</sequence>
<accession>A0A410QDE8</accession>
<evidence type="ECO:0000313" key="7">
    <source>
        <dbReference type="EMBL" id="QAT61894.1"/>
    </source>
</evidence>
<dbReference type="InterPro" id="IPR013324">
    <property type="entry name" value="RNA_pol_sigma_r3/r4-like"/>
</dbReference>
<feature type="domain" description="RNA polymerase sigma-70 region 2" evidence="5">
    <location>
        <begin position="23"/>
        <end position="89"/>
    </location>
</feature>
<dbReference type="OrthoDB" id="1815314at2"/>
<dbReference type="KEGG" id="spoa:EQM13_09955"/>
<keyword evidence="8" id="KW-1185">Reference proteome</keyword>
<dbReference type="InterPro" id="IPR014284">
    <property type="entry name" value="RNA_pol_sigma-70_dom"/>
</dbReference>
<gene>
    <name evidence="7" type="ORF">EQM13_09955</name>
</gene>
<dbReference type="SUPFAM" id="SSF88659">
    <property type="entry name" value="Sigma3 and sigma4 domains of RNA polymerase sigma factors"/>
    <property type="match status" value="1"/>
</dbReference>
<dbReference type="InterPro" id="IPR013249">
    <property type="entry name" value="RNA_pol_sigma70_r4_t2"/>
</dbReference>
<dbReference type="CDD" id="cd06171">
    <property type="entry name" value="Sigma70_r4"/>
    <property type="match status" value="1"/>
</dbReference>
<evidence type="ECO:0000259" key="6">
    <source>
        <dbReference type="Pfam" id="PF08281"/>
    </source>
</evidence>
<dbReference type="Proteomes" id="UP000287969">
    <property type="component" value="Chromosome"/>
</dbReference>
<evidence type="ECO:0000259" key="5">
    <source>
        <dbReference type="Pfam" id="PF04542"/>
    </source>
</evidence>
<dbReference type="Gene3D" id="1.10.10.10">
    <property type="entry name" value="Winged helix-like DNA-binding domain superfamily/Winged helix DNA-binding domain"/>
    <property type="match status" value="1"/>
</dbReference>
<dbReference type="RefSeq" id="WP_128752565.1">
    <property type="nucleotide sequence ID" value="NZ_CP035282.1"/>
</dbReference>
<dbReference type="SUPFAM" id="SSF88946">
    <property type="entry name" value="Sigma2 domain of RNA polymerase sigma factors"/>
    <property type="match status" value="1"/>
</dbReference>
<dbReference type="InterPro" id="IPR039425">
    <property type="entry name" value="RNA_pol_sigma-70-like"/>
</dbReference>
<evidence type="ECO:0000256" key="2">
    <source>
        <dbReference type="ARBA" id="ARBA00023015"/>
    </source>
</evidence>
<dbReference type="GO" id="GO:0016987">
    <property type="term" value="F:sigma factor activity"/>
    <property type="evidence" value="ECO:0007669"/>
    <property type="project" value="UniProtKB-KW"/>
</dbReference>
<name>A0A410QDE8_9FIRM</name>
<evidence type="ECO:0000256" key="4">
    <source>
        <dbReference type="ARBA" id="ARBA00023163"/>
    </source>
</evidence>
<proteinExistence type="inferred from homology"/>
<dbReference type="GO" id="GO:0003677">
    <property type="term" value="F:DNA binding"/>
    <property type="evidence" value="ECO:0007669"/>
    <property type="project" value="InterPro"/>
</dbReference>
<organism evidence="7 8">
    <name type="scientific">Acidilutibacter cellobiosedens</name>
    <dbReference type="NCBI Taxonomy" id="2507161"/>
    <lineage>
        <taxon>Bacteria</taxon>
        <taxon>Bacillati</taxon>
        <taxon>Bacillota</taxon>
        <taxon>Tissierellia</taxon>
        <taxon>Tissierellales</taxon>
        <taxon>Acidilutibacteraceae</taxon>
        <taxon>Acidilutibacter</taxon>
    </lineage>
</organism>
<dbReference type="InterPro" id="IPR007627">
    <property type="entry name" value="RNA_pol_sigma70_r2"/>
</dbReference>